<dbReference type="PANTHER" id="PTHR30006">
    <property type="entry name" value="THIAMINE-BINDING PERIPLASMIC PROTEIN-RELATED"/>
    <property type="match status" value="1"/>
</dbReference>
<dbReference type="EMBL" id="NRSG01000050">
    <property type="protein sequence ID" value="MBK1658409.1"/>
    <property type="molecule type" value="Genomic_DNA"/>
</dbReference>
<dbReference type="Gene3D" id="3.40.190.10">
    <property type="entry name" value="Periplasmic binding protein-like II"/>
    <property type="match status" value="2"/>
</dbReference>
<evidence type="ECO:0000313" key="2">
    <source>
        <dbReference type="EMBL" id="MBK1658409.1"/>
    </source>
</evidence>
<protein>
    <recommendedName>
        <fullName evidence="4">Extracellular solute-binding protein</fullName>
    </recommendedName>
</protein>
<evidence type="ECO:0000313" key="3">
    <source>
        <dbReference type="Proteomes" id="UP000697995"/>
    </source>
</evidence>
<dbReference type="Pfam" id="PF13343">
    <property type="entry name" value="SBP_bac_6"/>
    <property type="match status" value="1"/>
</dbReference>
<sequence>MTETPDILREFTAGTRRRALLQGLVAMGAGGASFLRFAEALAQAPAGDVAQITILSQPGAVPDILRDVTLPQFRTRQASTEVRLEVATNAAGYPRMLTQRANPVISGGMFNDIFAQRGRADGMFAPFNREFVPNASKLPAGLATPGGLGIPFHLSPFAIMYNPDRMEAPQSWNDLYDPKLRGRVAMWDAYYDGYIMAAVAAGKPPSVEEGIRAWAPHKANIGAWVNSPVVAEDMVSRGEMWCAPHWGSFMGQARARGNRLAFVVPKEGGVQWTGHMQVCTGFNPRVTELTQRYLDTWLSDECQMAWITRGFFSPASTAVQVPDNLKADSVIMSAEEAQRRLVKPDFESIGPNMPRLTQMIIRTLKG</sequence>
<comment type="caution">
    <text evidence="2">The sequence shown here is derived from an EMBL/GenBank/DDBJ whole genome shotgun (WGS) entry which is preliminary data.</text>
</comment>
<accession>A0ABS1CV63</accession>
<dbReference type="RefSeq" id="WP_133220129.1">
    <property type="nucleotide sequence ID" value="NZ_NRSG01000050.1"/>
</dbReference>
<keyword evidence="3" id="KW-1185">Reference proteome</keyword>
<proteinExistence type="predicted"/>
<name>A0ABS1CV63_9PROT</name>
<keyword evidence="1" id="KW-0732">Signal</keyword>
<evidence type="ECO:0000256" key="1">
    <source>
        <dbReference type="ARBA" id="ARBA00022729"/>
    </source>
</evidence>
<dbReference type="PROSITE" id="PS51318">
    <property type="entry name" value="TAT"/>
    <property type="match status" value="1"/>
</dbReference>
<gene>
    <name evidence="2" type="ORF">CKO45_09210</name>
</gene>
<organism evidence="2 3">
    <name type="scientific">Paracraurococcus ruber</name>
    <dbReference type="NCBI Taxonomy" id="77675"/>
    <lineage>
        <taxon>Bacteria</taxon>
        <taxon>Pseudomonadati</taxon>
        <taxon>Pseudomonadota</taxon>
        <taxon>Alphaproteobacteria</taxon>
        <taxon>Acetobacterales</taxon>
        <taxon>Roseomonadaceae</taxon>
        <taxon>Paracraurococcus</taxon>
    </lineage>
</organism>
<dbReference type="InterPro" id="IPR006311">
    <property type="entry name" value="TAT_signal"/>
</dbReference>
<dbReference type="SUPFAM" id="SSF53850">
    <property type="entry name" value="Periplasmic binding protein-like II"/>
    <property type="match status" value="1"/>
</dbReference>
<evidence type="ECO:0008006" key="4">
    <source>
        <dbReference type="Google" id="ProtNLM"/>
    </source>
</evidence>
<reference evidence="2 3" key="1">
    <citation type="journal article" date="2020" name="Microorganisms">
        <title>Osmotic Adaptation and Compatible Solute Biosynthesis of Phototrophic Bacteria as Revealed from Genome Analyses.</title>
        <authorList>
            <person name="Imhoff J.F."/>
            <person name="Rahn T."/>
            <person name="Kunzel S."/>
            <person name="Keller A."/>
            <person name="Neulinger S.C."/>
        </authorList>
    </citation>
    <scope>NUCLEOTIDE SEQUENCE [LARGE SCALE GENOMIC DNA]</scope>
    <source>
        <strain evidence="2 3">DSM 15382</strain>
    </source>
</reference>
<dbReference type="PANTHER" id="PTHR30006:SF2">
    <property type="entry name" value="ABC TRANSPORTER SUBSTRATE-BINDING PROTEIN"/>
    <property type="match status" value="1"/>
</dbReference>
<dbReference type="Proteomes" id="UP000697995">
    <property type="component" value="Unassembled WGS sequence"/>
</dbReference>